<gene>
    <name evidence="8" type="ORF">H696_04351</name>
</gene>
<dbReference type="Gene3D" id="6.10.330.20">
    <property type="match status" value="1"/>
</dbReference>
<dbReference type="AlphaFoldDB" id="A0A058Z478"/>
<dbReference type="eggNOG" id="KOG3331">
    <property type="taxonomic scope" value="Eukaryota"/>
</dbReference>
<sequence length="252" mass="28494">MLSRTVGLSRPALLAGFRLGQPMGPVLPAGLAATTTSNEGAPPSNGRAYSRYVNPRDRHMRQMANHVNRRVSAKEANREEVEQESVADRNQRTRDELVATMTSLQTHPFSQFFLPPTQYASATPEKMSVGRSWTASELRTHSYEDLHKLWFVLLKERNMLLTQRYACNIEKRPFYAREHLRKVRKSMARLKHVLGERSAAFKEARAILFGEGAEGVLPEESQLRIHEAISKGHLDEVSSQHVPARLSNALKL</sequence>
<dbReference type="GeneID" id="20529076"/>
<evidence type="ECO:0000256" key="7">
    <source>
        <dbReference type="SAM" id="MobiDB-lite"/>
    </source>
</evidence>
<reference evidence="8" key="1">
    <citation type="submission" date="2013-04" db="EMBL/GenBank/DDBJ databases">
        <title>The Genome Sequence of Fonticula alba ATCC 38817.</title>
        <authorList>
            <consortium name="The Broad Institute Genomics Platform"/>
            <person name="Russ C."/>
            <person name="Cuomo C."/>
            <person name="Burger G."/>
            <person name="Gray M.W."/>
            <person name="Holland P.W.H."/>
            <person name="King N."/>
            <person name="Lang F.B.F."/>
            <person name="Roger A.J."/>
            <person name="Ruiz-Trillo I."/>
            <person name="Brown M."/>
            <person name="Walker B."/>
            <person name="Young S."/>
            <person name="Zeng Q."/>
            <person name="Gargeya S."/>
            <person name="Fitzgerald M."/>
            <person name="Haas B."/>
            <person name="Abouelleil A."/>
            <person name="Allen A.W."/>
            <person name="Alvarado L."/>
            <person name="Arachchi H.M."/>
            <person name="Berlin A.M."/>
            <person name="Chapman S.B."/>
            <person name="Gainer-Dewar J."/>
            <person name="Goldberg J."/>
            <person name="Griggs A."/>
            <person name="Gujja S."/>
            <person name="Hansen M."/>
            <person name="Howarth C."/>
            <person name="Imamovic A."/>
            <person name="Ireland A."/>
            <person name="Larimer J."/>
            <person name="McCowan C."/>
            <person name="Murphy C."/>
            <person name="Pearson M."/>
            <person name="Poon T.W."/>
            <person name="Priest M."/>
            <person name="Roberts A."/>
            <person name="Saif S."/>
            <person name="Shea T."/>
            <person name="Sisk P."/>
            <person name="Sykes S."/>
            <person name="Wortman J."/>
            <person name="Nusbaum C."/>
            <person name="Birren B."/>
        </authorList>
    </citation>
    <scope>NUCLEOTIDE SEQUENCE [LARGE SCALE GENOMIC DNA]</scope>
    <source>
        <strain evidence="8">ATCC 38817</strain>
    </source>
</reference>
<evidence type="ECO:0000256" key="4">
    <source>
        <dbReference type="ARBA" id="ARBA00023128"/>
    </source>
</evidence>
<dbReference type="SUPFAM" id="SSF46561">
    <property type="entry name" value="Ribosomal protein L29 (L29p)"/>
    <property type="match status" value="1"/>
</dbReference>
<dbReference type="Proteomes" id="UP000030693">
    <property type="component" value="Unassembled WGS sequence"/>
</dbReference>
<dbReference type="Pfam" id="PF06984">
    <property type="entry name" value="MRP-L47"/>
    <property type="match status" value="1"/>
</dbReference>
<dbReference type="InterPro" id="IPR001854">
    <property type="entry name" value="Ribosomal_uL29"/>
</dbReference>
<evidence type="ECO:0000256" key="1">
    <source>
        <dbReference type="ARBA" id="ARBA00004173"/>
    </source>
</evidence>
<keyword evidence="4" id="KW-0496">Mitochondrion</keyword>
<feature type="region of interest" description="Disordered" evidence="7">
    <location>
        <begin position="69"/>
        <end position="92"/>
    </location>
</feature>
<proteinExistence type="inferred from homology"/>
<feature type="compositionally biased region" description="Basic and acidic residues" evidence="7">
    <location>
        <begin position="72"/>
        <end position="92"/>
    </location>
</feature>
<keyword evidence="9" id="KW-1185">Reference proteome</keyword>
<evidence type="ECO:0000256" key="3">
    <source>
        <dbReference type="ARBA" id="ARBA00022980"/>
    </source>
</evidence>
<evidence type="ECO:0000313" key="8">
    <source>
        <dbReference type="EMBL" id="KCV68931.1"/>
    </source>
</evidence>
<dbReference type="GO" id="GO:0003735">
    <property type="term" value="F:structural constituent of ribosome"/>
    <property type="evidence" value="ECO:0007669"/>
    <property type="project" value="InterPro"/>
</dbReference>
<protein>
    <recommendedName>
        <fullName evidence="6">Large ribosomal subunit protein uL29m</fullName>
    </recommendedName>
</protein>
<keyword evidence="5" id="KW-0687">Ribonucleoprotein</keyword>
<dbReference type="EMBL" id="KB932207">
    <property type="protein sequence ID" value="KCV68931.1"/>
    <property type="molecule type" value="Genomic_DNA"/>
</dbReference>
<comment type="subcellular location">
    <subcellularLocation>
        <location evidence="1">Mitochondrion</location>
    </subcellularLocation>
</comment>
<keyword evidence="3" id="KW-0689">Ribosomal protein</keyword>
<comment type="similarity">
    <text evidence="2">Belongs to the universal ribosomal protein uL29 family.</text>
</comment>
<dbReference type="STRING" id="691883.A0A058Z478"/>
<evidence type="ECO:0000256" key="6">
    <source>
        <dbReference type="ARBA" id="ARBA00035289"/>
    </source>
</evidence>
<dbReference type="InterPro" id="IPR036049">
    <property type="entry name" value="Ribosomal_uL29_sf"/>
</dbReference>
<dbReference type="CDD" id="cd00427">
    <property type="entry name" value="Ribosomal_L29_HIP"/>
    <property type="match status" value="1"/>
</dbReference>
<dbReference type="InterPro" id="IPR010729">
    <property type="entry name" value="Ribosomal_uL29_mit"/>
</dbReference>
<evidence type="ECO:0000256" key="2">
    <source>
        <dbReference type="ARBA" id="ARBA00009254"/>
    </source>
</evidence>
<dbReference type="PANTHER" id="PTHR21183">
    <property type="entry name" value="RIBOSOMAL PROTEIN L47, MITOCHONDRIAL-RELATED"/>
    <property type="match status" value="1"/>
</dbReference>
<accession>A0A058Z478</accession>
<evidence type="ECO:0000313" key="9">
    <source>
        <dbReference type="Proteomes" id="UP000030693"/>
    </source>
</evidence>
<dbReference type="OrthoDB" id="270763at2759"/>
<name>A0A058Z478_FONAL</name>
<dbReference type="GO" id="GO:0005762">
    <property type="term" value="C:mitochondrial large ribosomal subunit"/>
    <property type="evidence" value="ECO:0007669"/>
    <property type="project" value="TreeGrafter"/>
</dbReference>
<dbReference type="GO" id="GO:0032543">
    <property type="term" value="P:mitochondrial translation"/>
    <property type="evidence" value="ECO:0007669"/>
    <property type="project" value="TreeGrafter"/>
</dbReference>
<dbReference type="PANTHER" id="PTHR21183:SF18">
    <property type="entry name" value="LARGE RIBOSOMAL SUBUNIT PROTEIN UL29M"/>
    <property type="match status" value="1"/>
</dbReference>
<dbReference type="InterPro" id="IPR038340">
    <property type="entry name" value="MRP-L47_sf"/>
</dbReference>
<dbReference type="RefSeq" id="XP_009496502.1">
    <property type="nucleotide sequence ID" value="XM_009498227.1"/>
</dbReference>
<organism evidence="8">
    <name type="scientific">Fonticula alba</name>
    <name type="common">Slime mold</name>
    <dbReference type="NCBI Taxonomy" id="691883"/>
    <lineage>
        <taxon>Eukaryota</taxon>
        <taxon>Rotosphaerida</taxon>
        <taxon>Fonticulaceae</taxon>
        <taxon>Fonticula</taxon>
    </lineage>
</organism>
<evidence type="ECO:0000256" key="5">
    <source>
        <dbReference type="ARBA" id="ARBA00023274"/>
    </source>
</evidence>